<sequence>MKYGLALPTGGECGDPTFVVELAVLAEATGWDGVFLEDYICFQGDPTAPTCDPWTALAGIAVATQSVRVGTMVTPLSRRRPWKVAREVAGIDLLSQGRMVLGVGIGDTGEHVVGDSSFTAFGETRNPRLRAEMLDEALTIIAGLLGDGTFLFTGRHYQVEPVDFTPKPVQRPRVPIWVGGGYPNPGPTERALRWDGSCMYGVRTHDLSVEDVTDLRQRAGDRPFDICVGGRERREGDEEWLAAVAGAGMTWWTEYVPAQDRETMREAIQRGPLRID</sequence>
<dbReference type="Proteomes" id="UP000324351">
    <property type="component" value="Unassembled WGS sequence"/>
</dbReference>
<dbReference type="AlphaFoldDB" id="A0A5B1M8H1"/>
<evidence type="ECO:0000256" key="3">
    <source>
        <dbReference type="ARBA" id="ARBA00023002"/>
    </source>
</evidence>
<feature type="domain" description="Luciferase-like" evidence="5">
    <location>
        <begin position="14"/>
        <end position="183"/>
    </location>
</feature>
<protein>
    <submittedName>
        <fullName evidence="6">LLM class flavin-dependent oxidoreductase</fullName>
    </submittedName>
</protein>
<accession>A0A5B1M8H1</accession>
<dbReference type="RefSeq" id="WP_149748803.1">
    <property type="nucleotide sequence ID" value="NZ_VUJW01000001.1"/>
</dbReference>
<gene>
    <name evidence="6" type="ORF">F0U47_03030</name>
</gene>
<reference evidence="6 7" key="1">
    <citation type="submission" date="2019-09" db="EMBL/GenBank/DDBJ databases">
        <title>Nocardioides panacisoli sp. nov., isolated from the soil of a ginseng field.</title>
        <authorList>
            <person name="Cho C."/>
        </authorList>
    </citation>
    <scope>NUCLEOTIDE SEQUENCE [LARGE SCALE GENOMIC DNA]</scope>
    <source>
        <strain evidence="6 7">BN140041</strain>
    </source>
</reference>
<dbReference type="GO" id="GO:0046306">
    <property type="term" value="P:alkanesulfonate catabolic process"/>
    <property type="evidence" value="ECO:0007669"/>
    <property type="project" value="TreeGrafter"/>
</dbReference>
<dbReference type="PANTHER" id="PTHR42847">
    <property type="entry name" value="ALKANESULFONATE MONOOXYGENASE"/>
    <property type="match status" value="1"/>
</dbReference>
<keyword evidence="3" id="KW-0560">Oxidoreductase</keyword>
<keyword evidence="7" id="KW-1185">Reference proteome</keyword>
<dbReference type="Pfam" id="PF00296">
    <property type="entry name" value="Bac_luciferase"/>
    <property type="match status" value="1"/>
</dbReference>
<dbReference type="PANTHER" id="PTHR42847:SF4">
    <property type="entry name" value="ALKANESULFONATE MONOOXYGENASE-RELATED"/>
    <property type="match status" value="1"/>
</dbReference>
<evidence type="ECO:0000256" key="4">
    <source>
        <dbReference type="ARBA" id="ARBA00023033"/>
    </source>
</evidence>
<evidence type="ECO:0000256" key="2">
    <source>
        <dbReference type="ARBA" id="ARBA00022643"/>
    </source>
</evidence>
<dbReference type="InterPro" id="IPR050172">
    <property type="entry name" value="SsuD_RutA_monooxygenase"/>
</dbReference>
<organism evidence="6 7">
    <name type="scientific">Nocardioides antri</name>
    <dbReference type="NCBI Taxonomy" id="2607659"/>
    <lineage>
        <taxon>Bacteria</taxon>
        <taxon>Bacillati</taxon>
        <taxon>Actinomycetota</taxon>
        <taxon>Actinomycetes</taxon>
        <taxon>Propionibacteriales</taxon>
        <taxon>Nocardioidaceae</taxon>
        <taxon>Nocardioides</taxon>
    </lineage>
</organism>
<name>A0A5B1M8H1_9ACTN</name>
<dbReference type="GO" id="GO:0008726">
    <property type="term" value="F:alkanesulfonate monooxygenase activity"/>
    <property type="evidence" value="ECO:0007669"/>
    <property type="project" value="TreeGrafter"/>
</dbReference>
<keyword evidence="4" id="KW-0503">Monooxygenase</keyword>
<evidence type="ECO:0000313" key="7">
    <source>
        <dbReference type="Proteomes" id="UP000324351"/>
    </source>
</evidence>
<evidence type="ECO:0000313" key="6">
    <source>
        <dbReference type="EMBL" id="KAA1429181.1"/>
    </source>
</evidence>
<evidence type="ECO:0000256" key="1">
    <source>
        <dbReference type="ARBA" id="ARBA00022630"/>
    </source>
</evidence>
<evidence type="ECO:0000259" key="5">
    <source>
        <dbReference type="Pfam" id="PF00296"/>
    </source>
</evidence>
<dbReference type="InterPro" id="IPR036661">
    <property type="entry name" value="Luciferase-like_sf"/>
</dbReference>
<keyword evidence="2" id="KW-0288">FMN</keyword>
<dbReference type="EMBL" id="VUJW01000001">
    <property type="protein sequence ID" value="KAA1429181.1"/>
    <property type="molecule type" value="Genomic_DNA"/>
</dbReference>
<comment type="caution">
    <text evidence="6">The sequence shown here is derived from an EMBL/GenBank/DDBJ whole genome shotgun (WGS) entry which is preliminary data.</text>
</comment>
<keyword evidence="1" id="KW-0285">Flavoprotein</keyword>
<dbReference type="SUPFAM" id="SSF51679">
    <property type="entry name" value="Bacterial luciferase-like"/>
    <property type="match status" value="1"/>
</dbReference>
<proteinExistence type="predicted"/>
<reference evidence="6 7" key="2">
    <citation type="submission" date="2019-09" db="EMBL/GenBank/DDBJ databases">
        <authorList>
            <person name="Jin C."/>
        </authorList>
    </citation>
    <scope>NUCLEOTIDE SEQUENCE [LARGE SCALE GENOMIC DNA]</scope>
    <source>
        <strain evidence="6 7">BN140041</strain>
    </source>
</reference>
<dbReference type="Gene3D" id="3.20.20.30">
    <property type="entry name" value="Luciferase-like domain"/>
    <property type="match status" value="1"/>
</dbReference>
<dbReference type="InterPro" id="IPR011251">
    <property type="entry name" value="Luciferase-like_dom"/>
</dbReference>